<dbReference type="RefSeq" id="XP_016083808.2">
    <property type="nucleotide sequence ID" value="XM_016228322.3"/>
</dbReference>
<dbReference type="SUPFAM" id="SSF46966">
    <property type="entry name" value="Spectrin repeat"/>
    <property type="match status" value="1"/>
</dbReference>
<reference evidence="10" key="2">
    <citation type="submission" date="2025-09" db="UniProtKB">
        <authorList>
            <consortium name="Ensembl"/>
        </authorList>
    </citation>
    <scope>IDENTIFICATION</scope>
    <source>
        <strain evidence="10">Glennie</strain>
    </source>
</reference>
<evidence type="ECO:0000256" key="8">
    <source>
        <dbReference type="ARBA" id="ARBA00067658"/>
    </source>
</evidence>
<evidence type="ECO:0000313" key="10">
    <source>
        <dbReference type="Ensembl" id="ENSOANP00000046153.1"/>
    </source>
</evidence>
<comment type="subunit">
    <text evidence="7">Interacts with CNTLN; the interaction recruits CEP68 to the centrosome. Interacts with the SCF(FBXW11) complex which contains SKP1, CUL1 and FBXW11; the interaction is probably mediated by FBXW11 and the complex also contains CDK5RAP2 and PCNT. Also interacts with F-box protein BTRC. Interacts with serine/threonine-protein kinase PLK1; the interaction leads to phosphorylation of CEP68 and its subsequent degradation. Interacts with NEK2; the interaction leads to phosphorylation of CEP68.</text>
</comment>
<evidence type="ECO:0000256" key="5">
    <source>
        <dbReference type="ARBA" id="ARBA00023212"/>
    </source>
</evidence>
<evidence type="ECO:0000256" key="4">
    <source>
        <dbReference type="ARBA" id="ARBA00022843"/>
    </source>
</evidence>
<keyword evidence="2" id="KW-0963">Cytoplasm</keyword>
<feature type="region of interest" description="Disordered" evidence="9">
    <location>
        <begin position="697"/>
        <end position="738"/>
    </location>
</feature>
<keyword evidence="3" id="KW-0597">Phosphoprotein</keyword>
<dbReference type="InParanoid" id="A0A6I8NXU3"/>
<dbReference type="OrthoDB" id="9448174at2759"/>
<evidence type="ECO:0000256" key="9">
    <source>
        <dbReference type="SAM" id="MobiDB-lite"/>
    </source>
</evidence>
<feature type="compositionally biased region" description="Basic and acidic residues" evidence="9">
    <location>
        <begin position="404"/>
        <end position="421"/>
    </location>
</feature>
<gene>
    <name evidence="10" type="primary">CEP68</name>
</gene>
<dbReference type="OMA" id="PANQWER"/>
<dbReference type="CTD" id="23177"/>
<dbReference type="Proteomes" id="UP000002279">
    <property type="component" value="Unplaced"/>
</dbReference>
<evidence type="ECO:0000256" key="3">
    <source>
        <dbReference type="ARBA" id="ARBA00022553"/>
    </source>
</evidence>
<sequence length="738" mass="78902">MGLGQEEEEAWAETPRHVKPKSFRPWNDGEGEDDVPEPVGSEQWLLEDEGGKVSLPEAADGPCAGTGKPALAAADGAQEERSGRAEGGRAKAASEETESTADGATPVRAARAQVEVAQIPDTTERFWNGVRRSERTLSLAKSCRSEVPRDLTSSQKPPMPVSCLWSVRRPLLDAVASIPDKPVPGPCMSASSPSLRGNSAVRGHKGLPPSGSPSSWERLPSVAGPALRTPTSRTSARDLAGVAMTTPPAPARYSSIQADYWACVLPDSLPPSPDRSSPLWNPNQEYEELLDFTYPLKPGPRGPKPLEGSVPPDHILHDSGVDLDSFSLSAESSLRSPGTSAHHHPVPAPGLSPLASGRPGAVGLTASGCQGVSRPSHKCPLQSLWHPPPAARRLELSSPATGRLRGDGAGREEGAGPEEPRRRPRVPAGASVWATEEGSDSEEEYLSLPTRLTQVSSLERYLAAAPGAGLEPARQSSIGGAGPDWAVSGEGCGGRPCGALRVSGPHPDYLQLFREDMVVQGQQDPANQWERLAFSSSSSLRSSPPLSPLRNVLEGVPCLFTEKEEQHLQQDRNRVKGPLVRRIKTFCSQLEGLIHWLYRVAEMSDNLIAPKSNISSLRSSLQQYRQFRRDIAEHQSLTEDVLQKGESLLACMVENTPVLKSALGLISRQTGRLEEHAEQLYDSVLAAMDTMDDPDPVAKGNPASSNGTATGIWTGEEPVLVGSPNRNPFTSTDQAGDE</sequence>
<dbReference type="KEGG" id="oaa:103171218"/>
<evidence type="ECO:0000256" key="6">
    <source>
        <dbReference type="ARBA" id="ARBA00060188"/>
    </source>
</evidence>
<feature type="compositionally biased region" description="Polar residues" evidence="9">
    <location>
        <begin position="702"/>
        <end position="711"/>
    </location>
</feature>
<keyword evidence="4" id="KW-0832">Ubl conjugation</keyword>
<protein>
    <recommendedName>
        <fullName evidence="8">Centrosomal protein of 68 kDa</fullName>
    </recommendedName>
</protein>
<dbReference type="FunCoup" id="A0A6I8NXU3">
    <property type="interactions" value="1380"/>
</dbReference>
<dbReference type="GO" id="GO:0005813">
    <property type="term" value="C:centrosome"/>
    <property type="evidence" value="ECO:0007669"/>
    <property type="project" value="UniProtKB-SubCell"/>
</dbReference>
<evidence type="ECO:0000313" key="11">
    <source>
        <dbReference type="Proteomes" id="UP000002279"/>
    </source>
</evidence>
<evidence type="ECO:0000256" key="1">
    <source>
        <dbReference type="ARBA" id="ARBA00004300"/>
    </source>
</evidence>
<feature type="compositionally biased region" description="Low complexity" evidence="9">
    <location>
        <begin position="323"/>
        <end position="336"/>
    </location>
</feature>
<feature type="compositionally biased region" description="Basic and acidic residues" evidence="9">
    <location>
        <begin position="78"/>
        <end position="94"/>
    </location>
</feature>
<evidence type="ECO:0000256" key="7">
    <source>
        <dbReference type="ARBA" id="ARBA00061752"/>
    </source>
</evidence>
<comment type="subcellular location">
    <subcellularLocation>
        <location evidence="1">Cytoplasm</location>
        <location evidence="1">Cytoskeleton</location>
        <location evidence="1">Microtubule organizing center</location>
        <location evidence="1">Centrosome</location>
    </subcellularLocation>
</comment>
<feature type="compositionally biased region" description="Acidic residues" evidence="9">
    <location>
        <begin position="1"/>
        <end position="11"/>
    </location>
</feature>
<feature type="region of interest" description="Disordered" evidence="9">
    <location>
        <begin position="1"/>
        <end position="107"/>
    </location>
</feature>
<reference evidence="10" key="1">
    <citation type="submission" date="2025-08" db="UniProtKB">
        <authorList>
            <consortium name="Ensembl"/>
        </authorList>
    </citation>
    <scope>IDENTIFICATION</scope>
    <source>
        <strain evidence="10">Glennie</strain>
    </source>
</reference>
<dbReference type="FunFam" id="1.20.58.60:FF:000296">
    <property type="entry name" value="centrosomal protein of 68 kDa"/>
    <property type="match status" value="1"/>
</dbReference>
<feature type="compositionally biased region" description="Polar residues" evidence="9">
    <location>
        <begin position="724"/>
        <end position="738"/>
    </location>
</feature>
<feature type="region of interest" description="Disordered" evidence="9">
    <location>
        <begin position="293"/>
        <end position="445"/>
    </location>
</feature>
<proteinExistence type="predicted"/>
<accession>A0A6I8NXU3</accession>
<name>A0A6I8NXU3_ORNAN</name>
<dbReference type="AlphaFoldDB" id="A0A6I8NXU3"/>
<dbReference type="Bgee" id="ENSOANG00000045432">
    <property type="expression patterns" value="Expressed in heart and 7 other cell types or tissues"/>
</dbReference>
<organism evidence="10 11">
    <name type="scientific">Ornithorhynchus anatinus</name>
    <name type="common">Duckbill platypus</name>
    <dbReference type="NCBI Taxonomy" id="9258"/>
    <lineage>
        <taxon>Eukaryota</taxon>
        <taxon>Metazoa</taxon>
        <taxon>Chordata</taxon>
        <taxon>Craniata</taxon>
        <taxon>Vertebrata</taxon>
        <taxon>Euteleostomi</taxon>
        <taxon>Mammalia</taxon>
        <taxon>Monotremata</taxon>
        <taxon>Ornithorhynchidae</taxon>
        <taxon>Ornithorhynchus</taxon>
    </lineage>
</organism>
<keyword evidence="5" id="KW-0206">Cytoskeleton</keyword>
<feature type="region of interest" description="Disordered" evidence="9">
    <location>
        <begin position="187"/>
        <end position="234"/>
    </location>
</feature>
<dbReference type="Gene3D" id="1.20.58.60">
    <property type="match status" value="1"/>
</dbReference>
<comment type="function">
    <text evidence="6">Involved in maintenance of centrosome cohesion, probably as part of a linker structure which prevents centrosome splitting. Required for localization of CDK5RAP2 to the centrosome during interphase. Contributes to CROCC/rootletin filament formation.</text>
</comment>
<keyword evidence="11" id="KW-1185">Reference proteome</keyword>
<dbReference type="Ensembl" id="ENSOANT00000047712.1">
    <property type="protein sequence ID" value="ENSOANP00000046153.1"/>
    <property type="gene ID" value="ENSOANG00000045432.1"/>
</dbReference>
<dbReference type="GeneTree" id="ENSGT00810000125473"/>
<evidence type="ECO:0000256" key="2">
    <source>
        <dbReference type="ARBA" id="ARBA00022490"/>
    </source>
</evidence>
<dbReference type="GeneID" id="103171218"/>